<accession>A0A151LZU9</accession>
<protein>
    <submittedName>
        <fullName evidence="1">Uncharacterized protein</fullName>
    </submittedName>
</protein>
<comment type="caution">
    <text evidence="1">The sequence shown here is derived from an EMBL/GenBank/DDBJ whole genome shotgun (WGS) entry which is preliminary data.</text>
</comment>
<dbReference type="AlphaFoldDB" id="A0A151LZU9"/>
<evidence type="ECO:0000313" key="1">
    <source>
        <dbReference type="EMBL" id="KYO17762.1"/>
    </source>
</evidence>
<proteinExistence type="predicted"/>
<name>A0A151LZU9_ALLMI</name>
<organism evidence="1 2">
    <name type="scientific">Alligator mississippiensis</name>
    <name type="common">American alligator</name>
    <dbReference type="NCBI Taxonomy" id="8496"/>
    <lineage>
        <taxon>Eukaryota</taxon>
        <taxon>Metazoa</taxon>
        <taxon>Chordata</taxon>
        <taxon>Craniata</taxon>
        <taxon>Vertebrata</taxon>
        <taxon>Euteleostomi</taxon>
        <taxon>Archelosauria</taxon>
        <taxon>Archosauria</taxon>
        <taxon>Crocodylia</taxon>
        <taxon>Alligatoridae</taxon>
        <taxon>Alligatorinae</taxon>
        <taxon>Alligator</taxon>
    </lineage>
</organism>
<dbReference type="Proteomes" id="UP000050525">
    <property type="component" value="Unassembled WGS sequence"/>
</dbReference>
<sequence>MVAAAATYHPALPLIRVATATPLLLRGKDSPCSTSSWKPLCLSCRCPAGGGDRCEVGQWGRPAPPAGSVRQSSPPSLAAAALPCRVLPPPLLAARIQEIVSQSSNLYPDISARMVRR</sequence>
<evidence type="ECO:0000313" key="2">
    <source>
        <dbReference type="Proteomes" id="UP000050525"/>
    </source>
</evidence>
<dbReference type="EMBL" id="AKHW03006853">
    <property type="protein sequence ID" value="KYO17762.1"/>
    <property type="molecule type" value="Genomic_DNA"/>
</dbReference>
<keyword evidence="2" id="KW-1185">Reference proteome</keyword>
<gene>
    <name evidence="1" type="ORF">Y1Q_0011450</name>
</gene>
<reference evidence="1 2" key="1">
    <citation type="journal article" date="2012" name="Genome Biol.">
        <title>Sequencing three crocodilian genomes to illuminate the evolution of archosaurs and amniotes.</title>
        <authorList>
            <person name="St John J.A."/>
            <person name="Braun E.L."/>
            <person name="Isberg S.R."/>
            <person name="Miles L.G."/>
            <person name="Chong A.Y."/>
            <person name="Gongora J."/>
            <person name="Dalzell P."/>
            <person name="Moran C."/>
            <person name="Bed'hom B."/>
            <person name="Abzhanov A."/>
            <person name="Burgess S.C."/>
            <person name="Cooksey A.M."/>
            <person name="Castoe T.A."/>
            <person name="Crawford N.G."/>
            <person name="Densmore L.D."/>
            <person name="Drew J.C."/>
            <person name="Edwards S.V."/>
            <person name="Faircloth B.C."/>
            <person name="Fujita M.K."/>
            <person name="Greenwold M.J."/>
            <person name="Hoffmann F.G."/>
            <person name="Howard J.M."/>
            <person name="Iguchi T."/>
            <person name="Janes D.E."/>
            <person name="Khan S.Y."/>
            <person name="Kohno S."/>
            <person name="de Koning A.J."/>
            <person name="Lance S.L."/>
            <person name="McCarthy F.M."/>
            <person name="McCormack J.E."/>
            <person name="Merchant M.E."/>
            <person name="Peterson D.G."/>
            <person name="Pollock D.D."/>
            <person name="Pourmand N."/>
            <person name="Raney B.J."/>
            <person name="Roessler K.A."/>
            <person name="Sanford J.R."/>
            <person name="Sawyer R.H."/>
            <person name="Schmidt C.J."/>
            <person name="Triplett E.W."/>
            <person name="Tuberville T.D."/>
            <person name="Venegas-Anaya M."/>
            <person name="Howard J.T."/>
            <person name="Jarvis E.D."/>
            <person name="Guillette L.J.Jr."/>
            <person name="Glenn T.C."/>
            <person name="Green R.E."/>
            <person name="Ray D.A."/>
        </authorList>
    </citation>
    <scope>NUCLEOTIDE SEQUENCE [LARGE SCALE GENOMIC DNA]</scope>
    <source>
        <strain evidence="1">KSC_2009_1</strain>
    </source>
</reference>